<feature type="compositionally biased region" description="Polar residues" evidence="1">
    <location>
        <begin position="47"/>
        <end position="60"/>
    </location>
</feature>
<dbReference type="WBParaSite" id="ASIM_0000723801-mRNA-1">
    <property type="protein sequence ID" value="ASIM_0000723801-mRNA-1"/>
    <property type="gene ID" value="ASIM_0000723801"/>
</dbReference>
<accession>A0A0M3JHX3</accession>
<evidence type="ECO:0000256" key="1">
    <source>
        <dbReference type="SAM" id="MobiDB-lite"/>
    </source>
</evidence>
<feature type="region of interest" description="Disordered" evidence="1">
    <location>
        <begin position="28"/>
        <end position="63"/>
    </location>
</feature>
<name>A0A0M3JHX3_ANISI</name>
<organism evidence="2">
    <name type="scientific">Anisakis simplex</name>
    <name type="common">Herring worm</name>
    <dbReference type="NCBI Taxonomy" id="6269"/>
    <lineage>
        <taxon>Eukaryota</taxon>
        <taxon>Metazoa</taxon>
        <taxon>Ecdysozoa</taxon>
        <taxon>Nematoda</taxon>
        <taxon>Chromadorea</taxon>
        <taxon>Rhabditida</taxon>
        <taxon>Spirurina</taxon>
        <taxon>Ascaridomorpha</taxon>
        <taxon>Ascaridoidea</taxon>
        <taxon>Anisakidae</taxon>
        <taxon>Anisakis</taxon>
        <taxon>Anisakis simplex complex</taxon>
    </lineage>
</organism>
<protein>
    <submittedName>
        <fullName evidence="2">Uncharacterized protein</fullName>
    </submittedName>
</protein>
<dbReference type="AlphaFoldDB" id="A0A0M3JHX3"/>
<feature type="compositionally biased region" description="Polar residues" evidence="1">
    <location>
        <begin position="31"/>
        <end position="40"/>
    </location>
</feature>
<reference evidence="2" key="1">
    <citation type="submission" date="2017-02" db="UniProtKB">
        <authorList>
            <consortium name="WormBaseParasite"/>
        </authorList>
    </citation>
    <scope>IDENTIFICATION</scope>
</reference>
<proteinExistence type="predicted"/>
<sequence>LGSADRSMSTNTIEIAPLANCNELNEKYDESVQQIPTRSLPTPPFQSPNQDDSESGSSFVTAIGTPAFTRSEVNLAAFE</sequence>
<evidence type="ECO:0000313" key="2">
    <source>
        <dbReference type="WBParaSite" id="ASIM_0000723801-mRNA-1"/>
    </source>
</evidence>